<dbReference type="PANTHER" id="PTHR33132">
    <property type="entry name" value="OSJNBB0118P14.9 PROTEIN"/>
    <property type="match status" value="1"/>
</dbReference>
<feature type="compositionally biased region" description="Polar residues" evidence="1">
    <location>
        <begin position="41"/>
        <end position="52"/>
    </location>
</feature>
<feature type="compositionally biased region" description="Polar residues" evidence="1">
    <location>
        <begin position="1"/>
        <end position="18"/>
    </location>
</feature>
<feature type="compositionally biased region" description="Low complexity" evidence="1">
    <location>
        <begin position="65"/>
        <end position="85"/>
    </location>
</feature>
<feature type="region of interest" description="Disordered" evidence="1">
    <location>
        <begin position="1"/>
        <end position="85"/>
    </location>
</feature>
<evidence type="ECO:0000313" key="3">
    <source>
        <dbReference type="Proteomes" id="UP000015105"/>
    </source>
</evidence>
<keyword evidence="3" id="KW-1185">Reference proteome</keyword>
<sequence length="204" mass="21213">VSQTTASDTETSIPSAHPTSAGHAPRSLMATAAASRPSGPVLSTPNCRSASPSPVKLAGGGATHSPGKPVSGSSPSSTRSRRFCTCSPTNHPGSFRCSLHKARKQAAAAGSSKPGSPPSSRGLGLKRMNSRQCASRALRPSPAAQQSQHLRRAGGFLPRTSRLSAMSTAGERPGDKLYFISLVVKVSVDFLVWLWNLARGIYIP</sequence>
<name>A0A453PY04_AEGTS</name>
<reference evidence="2" key="3">
    <citation type="journal article" date="2017" name="Nature">
        <title>Genome sequence of the progenitor of the wheat D genome Aegilops tauschii.</title>
        <authorList>
            <person name="Luo M.C."/>
            <person name="Gu Y.Q."/>
            <person name="Puiu D."/>
            <person name="Wang H."/>
            <person name="Twardziok S.O."/>
            <person name="Deal K.R."/>
            <person name="Huo N."/>
            <person name="Zhu T."/>
            <person name="Wang L."/>
            <person name="Wang Y."/>
            <person name="McGuire P.E."/>
            <person name="Liu S."/>
            <person name="Long H."/>
            <person name="Ramasamy R.K."/>
            <person name="Rodriguez J.C."/>
            <person name="Van S.L."/>
            <person name="Yuan L."/>
            <person name="Wang Z."/>
            <person name="Xia Z."/>
            <person name="Xiao L."/>
            <person name="Anderson O.D."/>
            <person name="Ouyang S."/>
            <person name="Liang Y."/>
            <person name="Zimin A.V."/>
            <person name="Pertea G."/>
            <person name="Qi P."/>
            <person name="Bennetzen J.L."/>
            <person name="Dai X."/>
            <person name="Dawson M.W."/>
            <person name="Muller H.G."/>
            <person name="Kugler K."/>
            <person name="Rivarola-Duarte L."/>
            <person name="Spannagl M."/>
            <person name="Mayer K.F.X."/>
            <person name="Lu F.H."/>
            <person name="Bevan M.W."/>
            <person name="Leroy P."/>
            <person name="Li P."/>
            <person name="You F.M."/>
            <person name="Sun Q."/>
            <person name="Liu Z."/>
            <person name="Lyons E."/>
            <person name="Wicker T."/>
            <person name="Salzberg S.L."/>
            <person name="Devos K.M."/>
            <person name="Dvorak J."/>
        </authorList>
    </citation>
    <scope>NUCLEOTIDE SEQUENCE [LARGE SCALE GENOMIC DNA]</scope>
    <source>
        <strain evidence="2">cv. AL8/78</strain>
    </source>
</reference>
<accession>A0A453PY04</accession>
<reference evidence="2" key="4">
    <citation type="submission" date="2019-03" db="UniProtKB">
        <authorList>
            <consortium name="EnsemblPlants"/>
        </authorList>
    </citation>
    <scope>IDENTIFICATION</scope>
</reference>
<reference evidence="2" key="5">
    <citation type="journal article" date="2021" name="G3 (Bethesda)">
        <title>Aegilops tauschii genome assembly Aet v5.0 features greater sequence contiguity and improved annotation.</title>
        <authorList>
            <person name="Wang L."/>
            <person name="Zhu T."/>
            <person name="Rodriguez J.C."/>
            <person name="Deal K.R."/>
            <person name="Dubcovsky J."/>
            <person name="McGuire P.E."/>
            <person name="Lux T."/>
            <person name="Spannagl M."/>
            <person name="Mayer K.F.X."/>
            <person name="Baldrich P."/>
            <person name="Meyers B.C."/>
            <person name="Huo N."/>
            <person name="Gu Y.Q."/>
            <person name="Zhou H."/>
            <person name="Devos K.M."/>
            <person name="Bennetzen J.L."/>
            <person name="Unver T."/>
            <person name="Budak H."/>
            <person name="Gulick P.J."/>
            <person name="Galiba G."/>
            <person name="Kalapos B."/>
            <person name="Nelson D.R."/>
            <person name="Li P."/>
            <person name="You F.M."/>
            <person name="Luo M.C."/>
            <person name="Dvorak J."/>
        </authorList>
    </citation>
    <scope>NUCLEOTIDE SEQUENCE [LARGE SCALE GENOMIC DNA]</scope>
    <source>
        <strain evidence="2">cv. AL8/78</strain>
    </source>
</reference>
<reference evidence="3" key="1">
    <citation type="journal article" date="2014" name="Science">
        <title>Ancient hybridizations among the ancestral genomes of bread wheat.</title>
        <authorList>
            <consortium name="International Wheat Genome Sequencing Consortium,"/>
            <person name="Marcussen T."/>
            <person name="Sandve S.R."/>
            <person name="Heier L."/>
            <person name="Spannagl M."/>
            <person name="Pfeifer M."/>
            <person name="Jakobsen K.S."/>
            <person name="Wulff B.B."/>
            <person name="Steuernagel B."/>
            <person name="Mayer K.F."/>
            <person name="Olsen O.A."/>
        </authorList>
    </citation>
    <scope>NUCLEOTIDE SEQUENCE [LARGE SCALE GENOMIC DNA]</scope>
    <source>
        <strain evidence="3">cv. AL8/78</strain>
    </source>
</reference>
<feature type="region of interest" description="Disordered" evidence="1">
    <location>
        <begin position="99"/>
        <end position="158"/>
    </location>
</feature>
<dbReference type="AlphaFoldDB" id="A0A453PY04"/>
<protein>
    <submittedName>
        <fullName evidence="2">Uncharacterized protein</fullName>
    </submittedName>
</protein>
<reference evidence="3" key="2">
    <citation type="journal article" date="2017" name="Nat. Plants">
        <title>The Aegilops tauschii genome reveals multiple impacts of transposons.</title>
        <authorList>
            <person name="Zhao G."/>
            <person name="Zou C."/>
            <person name="Li K."/>
            <person name="Wang K."/>
            <person name="Li T."/>
            <person name="Gao L."/>
            <person name="Zhang X."/>
            <person name="Wang H."/>
            <person name="Yang Z."/>
            <person name="Liu X."/>
            <person name="Jiang W."/>
            <person name="Mao L."/>
            <person name="Kong X."/>
            <person name="Jiao Y."/>
            <person name="Jia J."/>
        </authorList>
    </citation>
    <scope>NUCLEOTIDE SEQUENCE [LARGE SCALE GENOMIC DNA]</scope>
    <source>
        <strain evidence="3">cv. AL8/78</strain>
    </source>
</reference>
<feature type="compositionally biased region" description="Low complexity" evidence="1">
    <location>
        <begin position="106"/>
        <end position="126"/>
    </location>
</feature>
<dbReference type="EnsemblPlants" id="AET6Gv20900900.2">
    <property type="protein sequence ID" value="AET6Gv20900900.2"/>
    <property type="gene ID" value="AET6Gv20900900"/>
</dbReference>
<dbReference type="Gramene" id="AET6Gv20900900.2">
    <property type="protein sequence ID" value="AET6Gv20900900.2"/>
    <property type="gene ID" value="AET6Gv20900900"/>
</dbReference>
<dbReference type="Proteomes" id="UP000015105">
    <property type="component" value="Chromosome 6D"/>
</dbReference>
<proteinExistence type="predicted"/>
<evidence type="ECO:0000313" key="2">
    <source>
        <dbReference type="EnsemblPlants" id="AET6Gv20900900.2"/>
    </source>
</evidence>
<evidence type="ECO:0000256" key="1">
    <source>
        <dbReference type="SAM" id="MobiDB-lite"/>
    </source>
</evidence>
<dbReference type="PANTHER" id="PTHR33132:SF57">
    <property type="entry name" value="SERINE-RICH PROTEIN"/>
    <property type="match status" value="1"/>
</dbReference>
<dbReference type="STRING" id="200361.A0A453PY04"/>
<organism evidence="2 3">
    <name type="scientific">Aegilops tauschii subsp. strangulata</name>
    <name type="common">Goatgrass</name>
    <dbReference type="NCBI Taxonomy" id="200361"/>
    <lineage>
        <taxon>Eukaryota</taxon>
        <taxon>Viridiplantae</taxon>
        <taxon>Streptophyta</taxon>
        <taxon>Embryophyta</taxon>
        <taxon>Tracheophyta</taxon>
        <taxon>Spermatophyta</taxon>
        <taxon>Magnoliopsida</taxon>
        <taxon>Liliopsida</taxon>
        <taxon>Poales</taxon>
        <taxon>Poaceae</taxon>
        <taxon>BOP clade</taxon>
        <taxon>Pooideae</taxon>
        <taxon>Triticodae</taxon>
        <taxon>Triticeae</taxon>
        <taxon>Triticinae</taxon>
        <taxon>Aegilops</taxon>
    </lineage>
</organism>